<accession>A0A101I310</accession>
<keyword evidence="6" id="KW-0675">Receptor</keyword>
<dbReference type="InterPro" id="IPR012910">
    <property type="entry name" value="Plug_dom"/>
</dbReference>
<dbReference type="Gene3D" id="2.40.170.20">
    <property type="entry name" value="TonB-dependent receptor, beta-barrel domain"/>
    <property type="match status" value="1"/>
</dbReference>
<evidence type="ECO:0000256" key="2">
    <source>
        <dbReference type="ARBA" id="ARBA00023136"/>
    </source>
</evidence>
<evidence type="ECO:0000256" key="1">
    <source>
        <dbReference type="ARBA" id="ARBA00004442"/>
    </source>
</evidence>
<name>A0A101I310_UNCT6</name>
<gene>
    <name evidence="6" type="ORF">XE03_1173</name>
</gene>
<evidence type="ECO:0000313" key="6">
    <source>
        <dbReference type="EMBL" id="KUK86955.1"/>
    </source>
</evidence>
<organism evidence="6 7">
    <name type="scientific">candidate division TA06 bacterium 34_109</name>
    <dbReference type="NCBI Taxonomy" id="1635277"/>
    <lineage>
        <taxon>Bacteria</taxon>
        <taxon>Bacteria division TA06</taxon>
    </lineage>
</organism>
<dbReference type="Pfam" id="PF07715">
    <property type="entry name" value="Plug"/>
    <property type="match status" value="1"/>
</dbReference>
<feature type="chain" id="PRO_5007097096" evidence="4">
    <location>
        <begin position="22"/>
        <end position="746"/>
    </location>
</feature>
<reference evidence="7" key="1">
    <citation type="journal article" date="2015" name="MBio">
        <title>Genome-Resolved Metagenomic Analysis Reveals Roles for Candidate Phyla and Other Microbial Community Members in Biogeochemical Transformations in Oil Reservoirs.</title>
        <authorList>
            <person name="Hu P."/>
            <person name="Tom L."/>
            <person name="Singh A."/>
            <person name="Thomas B.C."/>
            <person name="Baker B.J."/>
            <person name="Piceno Y.M."/>
            <person name="Andersen G.L."/>
            <person name="Banfield J.F."/>
        </authorList>
    </citation>
    <scope>NUCLEOTIDE SEQUENCE [LARGE SCALE GENOMIC DNA]</scope>
</reference>
<dbReference type="GO" id="GO:0009279">
    <property type="term" value="C:cell outer membrane"/>
    <property type="evidence" value="ECO:0007669"/>
    <property type="project" value="UniProtKB-SubCell"/>
</dbReference>
<dbReference type="EMBL" id="LGGX01000010">
    <property type="protein sequence ID" value="KUK86955.1"/>
    <property type="molecule type" value="Genomic_DNA"/>
</dbReference>
<dbReference type="Gene3D" id="2.170.130.10">
    <property type="entry name" value="TonB-dependent receptor, plug domain"/>
    <property type="match status" value="1"/>
</dbReference>
<dbReference type="SUPFAM" id="SSF56935">
    <property type="entry name" value="Porins"/>
    <property type="match status" value="1"/>
</dbReference>
<dbReference type="InterPro" id="IPR008969">
    <property type="entry name" value="CarboxyPept-like_regulatory"/>
</dbReference>
<comment type="subcellular location">
    <subcellularLocation>
        <location evidence="1">Cell outer membrane</location>
    </subcellularLocation>
</comment>
<proteinExistence type="predicted"/>
<dbReference type="Pfam" id="PF13715">
    <property type="entry name" value="CarbopepD_reg_2"/>
    <property type="match status" value="1"/>
</dbReference>
<evidence type="ECO:0000313" key="7">
    <source>
        <dbReference type="Proteomes" id="UP000053467"/>
    </source>
</evidence>
<feature type="signal peptide" evidence="4">
    <location>
        <begin position="1"/>
        <end position="21"/>
    </location>
</feature>
<dbReference type="InterPro" id="IPR036942">
    <property type="entry name" value="Beta-barrel_TonB_sf"/>
</dbReference>
<dbReference type="AlphaFoldDB" id="A0A101I310"/>
<dbReference type="SUPFAM" id="SSF49464">
    <property type="entry name" value="Carboxypeptidase regulatory domain-like"/>
    <property type="match status" value="1"/>
</dbReference>
<protein>
    <submittedName>
        <fullName evidence="6">TonB-dependent receptor plug</fullName>
    </submittedName>
</protein>
<keyword evidence="3" id="KW-0998">Cell outer membrane</keyword>
<feature type="domain" description="TonB-dependent receptor plug" evidence="5">
    <location>
        <begin position="132"/>
        <end position="224"/>
    </location>
</feature>
<evidence type="ECO:0000259" key="5">
    <source>
        <dbReference type="Pfam" id="PF07715"/>
    </source>
</evidence>
<evidence type="ECO:0000256" key="3">
    <source>
        <dbReference type="ARBA" id="ARBA00023237"/>
    </source>
</evidence>
<keyword evidence="2" id="KW-0472">Membrane</keyword>
<dbReference type="Gene3D" id="2.60.40.1120">
    <property type="entry name" value="Carboxypeptidase-like, regulatory domain"/>
    <property type="match status" value="1"/>
</dbReference>
<comment type="caution">
    <text evidence="6">The sequence shown here is derived from an EMBL/GenBank/DDBJ whole genome shotgun (WGS) entry which is preliminary data.</text>
</comment>
<dbReference type="Proteomes" id="UP000053467">
    <property type="component" value="Unassembled WGS sequence"/>
</dbReference>
<sequence>MFRKCVFFFFLFQIFNNFILADDYYGFVFEEEKNEPLIFCNVYIARTDKKIVKGDITDETGFYVIKDIPKGEYFLIVDLIGFQSETLKVFSKGEDLKVKNNFKLKVKSLPYEGSEVTAQMSEFKNEISISKKIYKREELKISVPLIENDVMRSFQLLPSVTASSDFSSELYVRGGAPDQNLILFDNSPIFNPFHLGGLFSTFEINSIDNVTFYAGGFPSLFGNRLSSVIDMKSITPNKDRSHTIVDISMLSTKLHFQSKRYKGFSFFISIRRTYFDQLLKLIKFDFPYYFYDITSALNYRINEKNNLKFSFFLDQDILDIHLDTVSVADVRWGNRMVSLEHSFILNNSSNIVSNLYYSDYKNRMDFLKLVHIHSYVYQYGMKSKFEKKLNENLFYAGFELYKDSFDYNFTLSDTGELLNIKNNPYYFSAFLDYSYKRTGFYIFDFGVRLDRYQYIEKFYPNLRGSFKYFLDQNSSLTFSIGDYYQFITSVKQETGDFSSIFGETWIPLVENFSPLRCLHYIAGYEKWFSNDISLNFEIYHKDYKNLVYTTLLDIFYNLDDPVKGYKTTKGYSQGLEILLKKSSGNLTGWIGYSFSKVRMLKDSVFYPTYYDRTNSFVLNISYLFKNGVNLSMVINYGSGLPYTAVIGKYIDYSFDPVGGDYYAGGWREIESDFNSARFPPYKRVDVGVSKRFKIKNFNFGISLNIINLLNFKNVYFYYYDHSVSPSKREEFDMFPVIPTLGVMCEF</sequence>
<evidence type="ECO:0000256" key="4">
    <source>
        <dbReference type="SAM" id="SignalP"/>
    </source>
</evidence>
<dbReference type="InterPro" id="IPR037066">
    <property type="entry name" value="Plug_dom_sf"/>
</dbReference>
<keyword evidence="4" id="KW-0732">Signal</keyword>